<dbReference type="GO" id="GO:0051287">
    <property type="term" value="F:NAD binding"/>
    <property type="evidence" value="ECO:0007669"/>
    <property type="project" value="UniProtKB-UniRule"/>
</dbReference>
<feature type="active site" description="Proton donor" evidence="13">
    <location>
        <position position="137"/>
    </location>
</feature>
<evidence type="ECO:0000256" key="9">
    <source>
        <dbReference type="ARBA" id="ARBA00037922"/>
    </source>
</evidence>
<dbReference type="InterPro" id="IPR022663">
    <property type="entry name" value="DapB_C"/>
</dbReference>
<dbReference type="SUPFAM" id="SSF55347">
    <property type="entry name" value="Glyceraldehyde-3-phosphate dehydrogenase-like, C-terminal domain"/>
    <property type="match status" value="1"/>
</dbReference>
<dbReference type="STRING" id="1160091.B9T39_02385"/>
<evidence type="ECO:0000259" key="14">
    <source>
        <dbReference type="Pfam" id="PF01113"/>
    </source>
</evidence>
<evidence type="ECO:0000256" key="4">
    <source>
        <dbReference type="ARBA" id="ARBA00022857"/>
    </source>
</evidence>
<accession>A0A1Y2SYN6</accession>
<comment type="catalytic activity">
    <reaction evidence="12 13">
        <text>(S)-2,3,4,5-tetrahydrodipicolinate + NAD(+) + H2O = (2S,4S)-4-hydroxy-2,3,4,5-tetrahydrodipicolinate + NADH + H(+)</text>
        <dbReference type="Rhea" id="RHEA:35323"/>
        <dbReference type="ChEBI" id="CHEBI:15377"/>
        <dbReference type="ChEBI" id="CHEBI:15378"/>
        <dbReference type="ChEBI" id="CHEBI:16845"/>
        <dbReference type="ChEBI" id="CHEBI:57540"/>
        <dbReference type="ChEBI" id="CHEBI:57945"/>
        <dbReference type="ChEBI" id="CHEBI:67139"/>
        <dbReference type="EC" id="1.17.1.8"/>
    </reaction>
</comment>
<comment type="function">
    <text evidence="13">Catalyzes the conversion of 4-hydroxy-tetrahydrodipicolinate (HTPA) to tetrahydrodipicolinate.</text>
</comment>
<dbReference type="NCBIfam" id="TIGR00036">
    <property type="entry name" value="dapB"/>
    <property type="match status" value="1"/>
</dbReference>
<comment type="subunit">
    <text evidence="13">Homotetramer.</text>
</comment>
<reference evidence="16 17" key="1">
    <citation type="submission" date="2017-04" db="EMBL/GenBank/DDBJ databases">
        <title>Draft genome sequences of Alloscardovia macacae UMA81211 and UMA81212 isolated from the feces of a rhesus macaque (Macaca mulatta).</title>
        <authorList>
            <person name="Albert K."/>
            <person name="Sela D.A."/>
        </authorList>
    </citation>
    <scope>NUCLEOTIDE SEQUENCE [LARGE SCALE GENOMIC DNA]</scope>
    <source>
        <strain evidence="16 17">UMA81212</strain>
    </source>
</reference>
<dbReference type="Gene3D" id="3.30.360.10">
    <property type="entry name" value="Dihydrodipicolinate Reductase, domain 2"/>
    <property type="match status" value="1"/>
</dbReference>
<evidence type="ECO:0000256" key="8">
    <source>
        <dbReference type="ARBA" id="ARBA00023154"/>
    </source>
</evidence>
<keyword evidence="7 13" id="KW-0520">NAD</keyword>
<evidence type="ECO:0000256" key="13">
    <source>
        <dbReference type="HAMAP-Rule" id="MF_00102"/>
    </source>
</evidence>
<dbReference type="PANTHER" id="PTHR20836">
    <property type="entry name" value="DIHYDRODIPICOLINATE REDUCTASE"/>
    <property type="match status" value="1"/>
</dbReference>
<dbReference type="UniPathway" id="UPA00034">
    <property type="reaction ID" value="UER00018"/>
</dbReference>
<keyword evidence="3 13" id="KW-0028">Amino-acid biosynthesis</keyword>
<dbReference type="PANTHER" id="PTHR20836:SF0">
    <property type="entry name" value="4-HYDROXY-TETRAHYDRODIPICOLINATE REDUCTASE 1, CHLOROPLASTIC-RELATED"/>
    <property type="match status" value="1"/>
</dbReference>
<dbReference type="Gene3D" id="3.40.50.720">
    <property type="entry name" value="NAD(P)-binding Rossmann-like Domain"/>
    <property type="match status" value="1"/>
</dbReference>
<keyword evidence="2 13" id="KW-0963">Cytoplasm</keyword>
<evidence type="ECO:0000313" key="16">
    <source>
        <dbReference type="EMBL" id="OTA29703.1"/>
    </source>
</evidence>
<dbReference type="RefSeq" id="WP_086106232.1">
    <property type="nucleotide sequence ID" value="NZ_NEKB01000004.1"/>
</dbReference>
<dbReference type="GO" id="GO:0005829">
    <property type="term" value="C:cytosol"/>
    <property type="evidence" value="ECO:0007669"/>
    <property type="project" value="TreeGrafter"/>
</dbReference>
<keyword evidence="4 13" id="KW-0521">NADP</keyword>
<comment type="caution">
    <text evidence="16">The sequence shown here is derived from an EMBL/GenBank/DDBJ whole genome shotgun (WGS) entry which is preliminary data.</text>
</comment>
<feature type="binding site" evidence="13">
    <location>
        <begin position="103"/>
        <end position="106"/>
    </location>
    <ligand>
        <name>NAD(+)</name>
        <dbReference type="ChEBI" id="CHEBI:57540"/>
    </ligand>
</feature>
<evidence type="ECO:0000256" key="1">
    <source>
        <dbReference type="ARBA" id="ARBA00006642"/>
    </source>
</evidence>
<dbReference type="FunFam" id="3.30.360.10:FF:000009">
    <property type="entry name" value="4-hydroxy-tetrahydrodipicolinate reductase"/>
    <property type="match status" value="1"/>
</dbReference>
<evidence type="ECO:0000256" key="12">
    <source>
        <dbReference type="ARBA" id="ARBA00049396"/>
    </source>
</evidence>
<sequence length="246" mass="26066">MIRVSVIGAKGRMGQHVVAAVRNAKDMELALTIDSADDITAITPENTDVAVEFSVPSASLENVRALVKNGVHVVVGTTGWTEEKMDIVRADLAEHPGLSVFIAPNFAISTVLAEYFAAQAAKYFESAEIVELHHPDKVDAPSGTALHTAHALAAARQAAGMPSIPDNTQMDGGSRGQVVDGIHVHAVRLRGLNAHEEILFGNAGEQLVIRADSFDRTSFMPGVLLAVRKAGTRAGLSVGLDQYLDL</sequence>
<dbReference type="Proteomes" id="UP000243540">
    <property type="component" value="Unassembled WGS sequence"/>
</dbReference>
<evidence type="ECO:0000256" key="6">
    <source>
        <dbReference type="ARBA" id="ARBA00023002"/>
    </source>
</evidence>
<dbReference type="PIRSF" id="PIRSF000161">
    <property type="entry name" value="DHPR"/>
    <property type="match status" value="1"/>
</dbReference>
<comment type="similarity">
    <text evidence="1 13">Belongs to the DapB family.</text>
</comment>
<comment type="caution">
    <text evidence="13">Lacks conserved residue(s) required for the propagation of feature annotation.</text>
</comment>
<dbReference type="InterPro" id="IPR022664">
    <property type="entry name" value="DapB_N_CS"/>
</dbReference>
<keyword evidence="5 13" id="KW-0220">Diaminopimelate biosynthesis</keyword>
<dbReference type="InterPro" id="IPR023940">
    <property type="entry name" value="DHDPR_bac"/>
</dbReference>
<keyword evidence="6 13" id="KW-0560">Oxidoreductase</keyword>
<dbReference type="GO" id="GO:0008839">
    <property type="term" value="F:4-hydroxy-tetrahydrodipicolinate reductase"/>
    <property type="evidence" value="ECO:0007669"/>
    <property type="project" value="UniProtKB-UniRule"/>
</dbReference>
<organism evidence="16 17">
    <name type="scientific">Alloscardovia macacae</name>
    <dbReference type="NCBI Taxonomy" id="1160091"/>
    <lineage>
        <taxon>Bacteria</taxon>
        <taxon>Bacillati</taxon>
        <taxon>Actinomycetota</taxon>
        <taxon>Actinomycetes</taxon>
        <taxon>Bifidobacteriales</taxon>
        <taxon>Bifidobacteriaceae</taxon>
        <taxon>Alloscardovia</taxon>
    </lineage>
</organism>
<feature type="binding site" evidence="13">
    <location>
        <begin position="8"/>
        <end position="13"/>
    </location>
    <ligand>
        <name>NAD(+)</name>
        <dbReference type="ChEBI" id="CHEBI:57540"/>
    </ligand>
</feature>
<dbReference type="GO" id="GO:0050661">
    <property type="term" value="F:NADP binding"/>
    <property type="evidence" value="ECO:0007669"/>
    <property type="project" value="UniProtKB-UniRule"/>
</dbReference>
<dbReference type="GO" id="GO:0016726">
    <property type="term" value="F:oxidoreductase activity, acting on CH or CH2 groups, NAD or NADP as acceptor"/>
    <property type="evidence" value="ECO:0007669"/>
    <property type="project" value="UniProtKB-UniRule"/>
</dbReference>
<feature type="binding site" evidence="13">
    <location>
        <position position="134"/>
    </location>
    <ligand>
        <name>(S)-2,3,4,5-tetrahydrodipicolinate</name>
        <dbReference type="ChEBI" id="CHEBI:16845"/>
    </ligand>
</feature>
<dbReference type="GO" id="GO:0019877">
    <property type="term" value="P:diaminopimelate biosynthetic process"/>
    <property type="evidence" value="ECO:0007669"/>
    <property type="project" value="UniProtKB-UniRule"/>
</dbReference>
<dbReference type="EMBL" id="NEKC01000004">
    <property type="protein sequence ID" value="OTA29703.1"/>
    <property type="molecule type" value="Genomic_DNA"/>
</dbReference>
<dbReference type="AlphaFoldDB" id="A0A1Y2SYN6"/>
<dbReference type="InterPro" id="IPR036291">
    <property type="entry name" value="NAD(P)-bd_dom_sf"/>
</dbReference>
<evidence type="ECO:0000256" key="10">
    <source>
        <dbReference type="ARBA" id="ARBA00038983"/>
    </source>
</evidence>
<dbReference type="GO" id="GO:0009089">
    <property type="term" value="P:lysine biosynthetic process via diaminopimelate"/>
    <property type="evidence" value="ECO:0007669"/>
    <property type="project" value="UniProtKB-UniRule"/>
</dbReference>
<dbReference type="HAMAP" id="MF_00102">
    <property type="entry name" value="DapB"/>
    <property type="match status" value="1"/>
</dbReference>
<dbReference type="InterPro" id="IPR000846">
    <property type="entry name" value="DapB_N"/>
</dbReference>
<comment type="caution">
    <text evidence="13">Was originally thought to be a dihydrodipicolinate reductase (DHDPR), catalyzing the conversion of dihydrodipicolinate to tetrahydrodipicolinate. However, it was shown in E.coli that the substrate of the enzymatic reaction is not dihydrodipicolinate (DHDP) but in fact (2S,4S)-4-hydroxy-2,3,4,5-tetrahydrodipicolinic acid (HTPA), the product released by the DapA-catalyzed reaction.</text>
</comment>
<comment type="subcellular location">
    <subcellularLocation>
        <location evidence="13">Cytoplasm</location>
    </subcellularLocation>
</comment>
<dbReference type="OrthoDB" id="9790352at2"/>
<evidence type="ECO:0000256" key="7">
    <source>
        <dbReference type="ARBA" id="ARBA00023027"/>
    </source>
</evidence>
<feature type="domain" description="Dihydrodipicolinate reductase N-terminal" evidence="14">
    <location>
        <begin position="2"/>
        <end position="106"/>
    </location>
</feature>
<keyword evidence="8 13" id="KW-0457">Lysine biosynthesis</keyword>
<feature type="binding site" evidence="13">
    <location>
        <begin position="143"/>
        <end position="144"/>
    </location>
    <ligand>
        <name>(S)-2,3,4,5-tetrahydrodipicolinate</name>
        <dbReference type="ChEBI" id="CHEBI:16845"/>
    </ligand>
</feature>
<gene>
    <name evidence="13" type="primary">dapB</name>
    <name evidence="16" type="ORF">B9T39_02385</name>
</gene>
<feature type="active site" description="Proton donor/acceptor" evidence="13">
    <location>
        <position position="133"/>
    </location>
</feature>
<dbReference type="Pfam" id="PF01113">
    <property type="entry name" value="DapB_N"/>
    <property type="match status" value="1"/>
</dbReference>
<feature type="binding site" evidence="13">
    <location>
        <begin position="76"/>
        <end position="78"/>
    </location>
    <ligand>
        <name>NAD(+)</name>
        <dbReference type="ChEBI" id="CHEBI:57540"/>
    </ligand>
</feature>
<evidence type="ECO:0000256" key="5">
    <source>
        <dbReference type="ARBA" id="ARBA00022915"/>
    </source>
</evidence>
<protein>
    <recommendedName>
        <fullName evidence="10 13">4-hydroxy-tetrahydrodipicolinate reductase</fullName>
        <shortName evidence="13">HTPA reductase</shortName>
        <ecNumber evidence="10 13">1.17.1.8</ecNumber>
    </recommendedName>
</protein>
<evidence type="ECO:0000256" key="3">
    <source>
        <dbReference type="ARBA" id="ARBA00022605"/>
    </source>
</evidence>
<comment type="pathway">
    <text evidence="9 13">Amino-acid biosynthesis; L-lysine biosynthesis via DAP pathway; (S)-tetrahydrodipicolinate from L-aspartate: step 4/4.</text>
</comment>
<name>A0A1Y2SYN6_9BIFI</name>
<proteinExistence type="inferred from homology"/>
<evidence type="ECO:0000259" key="15">
    <source>
        <dbReference type="Pfam" id="PF05173"/>
    </source>
</evidence>
<dbReference type="EC" id="1.17.1.8" evidence="10 13"/>
<evidence type="ECO:0000313" key="17">
    <source>
        <dbReference type="Proteomes" id="UP000243540"/>
    </source>
</evidence>
<evidence type="ECO:0000256" key="11">
    <source>
        <dbReference type="ARBA" id="ARBA00049080"/>
    </source>
</evidence>
<dbReference type="CDD" id="cd02274">
    <property type="entry name" value="DHDPR_N"/>
    <property type="match status" value="1"/>
</dbReference>
<feature type="domain" description="Dihydrodipicolinate reductase C-terminal" evidence="15">
    <location>
        <begin position="112"/>
        <end position="241"/>
    </location>
</feature>
<evidence type="ECO:0000256" key="2">
    <source>
        <dbReference type="ARBA" id="ARBA00022490"/>
    </source>
</evidence>
<dbReference type="PROSITE" id="PS01298">
    <property type="entry name" value="DAPB"/>
    <property type="match status" value="1"/>
</dbReference>
<dbReference type="SUPFAM" id="SSF51735">
    <property type="entry name" value="NAD(P)-binding Rossmann-fold domains"/>
    <property type="match status" value="1"/>
</dbReference>
<dbReference type="Pfam" id="PF05173">
    <property type="entry name" value="DapB_C"/>
    <property type="match status" value="1"/>
</dbReference>
<comment type="catalytic activity">
    <reaction evidence="11 13">
        <text>(S)-2,3,4,5-tetrahydrodipicolinate + NADP(+) + H2O = (2S,4S)-4-hydroxy-2,3,4,5-tetrahydrodipicolinate + NADPH + H(+)</text>
        <dbReference type="Rhea" id="RHEA:35331"/>
        <dbReference type="ChEBI" id="CHEBI:15377"/>
        <dbReference type="ChEBI" id="CHEBI:15378"/>
        <dbReference type="ChEBI" id="CHEBI:16845"/>
        <dbReference type="ChEBI" id="CHEBI:57783"/>
        <dbReference type="ChEBI" id="CHEBI:58349"/>
        <dbReference type="ChEBI" id="CHEBI:67139"/>
        <dbReference type="EC" id="1.17.1.8"/>
    </reaction>
</comment>